<dbReference type="Gene3D" id="3.90.1170.20">
    <property type="entry name" value="Quinolinate phosphoribosyl transferase, N-terminal domain"/>
    <property type="match status" value="1"/>
</dbReference>
<evidence type="ECO:0000256" key="5">
    <source>
        <dbReference type="ARBA" id="ARBA00022676"/>
    </source>
</evidence>
<dbReference type="EC" id="2.4.2.19" evidence="3"/>
<evidence type="ECO:0000256" key="4">
    <source>
        <dbReference type="ARBA" id="ARBA00022642"/>
    </source>
</evidence>
<keyword evidence="4" id="KW-0662">Pyridine nucleotide biosynthesis</keyword>
<evidence type="ECO:0000259" key="8">
    <source>
        <dbReference type="Pfam" id="PF01729"/>
    </source>
</evidence>
<dbReference type="PANTHER" id="PTHR32179:SF3">
    <property type="entry name" value="NICOTINATE-NUCLEOTIDE PYROPHOSPHORYLASE [CARBOXYLATING]"/>
    <property type="match status" value="1"/>
</dbReference>
<dbReference type="PANTHER" id="PTHR32179">
    <property type="entry name" value="NICOTINATE-NUCLEOTIDE PYROPHOSPHORYLASE [CARBOXYLATING]"/>
    <property type="match status" value="1"/>
</dbReference>
<dbReference type="InterPro" id="IPR037128">
    <property type="entry name" value="Quinolinate_PRibosylTase_N_sf"/>
</dbReference>
<dbReference type="AlphaFoldDB" id="A0A354YTU1"/>
<comment type="similarity">
    <text evidence="2">Belongs to the NadC/ModD family.</text>
</comment>
<feature type="non-terminal residue" evidence="10">
    <location>
        <position position="168"/>
    </location>
</feature>
<organism evidence="10 11">
    <name type="scientific">Syntrophomonas wolfei</name>
    <dbReference type="NCBI Taxonomy" id="863"/>
    <lineage>
        <taxon>Bacteria</taxon>
        <taxon>Bacillati</taxon>
        <taxon>Bacillota</taxon>
        <taxon>Clostridia</taxon>
        <taxon>Eubacteriales</taxon>
        <taxon>Syntrophomonadaceae</taxon>
        <taxon>Syntrophomonas</taxon>
    </lineage>
</organism>
<keyword evidence="6" id="KW-0808">Transferase</keyword>
<dbReference type="FunFam" id="3.90.1170.20:FF:000001">
    <property type="entry name" value="Nicotinate-nucleotide diphosphorylase (Carboxylating)"/>
    <property type="match status" value="1"/>
</dbReference>
<dbReference type="Pfam" id="PF02749">
    <property type="entry name" value="QRPTase_N"/>
    <property type="match status" value="1"/>
</dbReference>
<comment type="pathway">
    <text evidence="1">Cofactor biosynthesis; NAD(+) biosynthesis; nicotinate D-ribonucleotide from quinolinate: step 1/1.</text>
</comment>
<dbReference type="GO" id="GO:0005737">
    <property type="term" value="C:cytoplasm"/>
    <property type="evidence" value="ECO:0007669"/>
    <property type="project" value="TreeGrafter"/>
</dbReference>
<dbReference type="GO" id="GO:0004514">
    <property type="term" value="F:nicotinate-nucleotide diphosphorylase (carboxylating) activity"/>
    <property type="evidence" value="ECO:0007669"/>
    <property type="project" value="UniProtKB-EC"/>
</dbReference>
<name>A0A354YTU1_9FIRM</name>
<dbReference type="InterPro" id="IPR013785">
    <property type="entry name" value="Aldolase_TIM"/>
</dbReference>
<dbReference type="GO" id="GO:0009435">
    <property type="term" value="P:NAD+ biosynthetic process"/>
    <property type="evidence" value="ECO:0007669"/>
    <property type="project" value="InterPro"/>
</dbReference>
<evidence type="ECO:0000256" key="1">
    <source>
        <dbReference type="ARBA" id="ARBA00004893"/>
    </source>
</evidence>
<dbReference type="SUPFAM" id="SSF51690">
    <property type="entry name" value="Nicotinate/Quinolinate PRTase C-terminal domain-like"/>
    <property type="match status" value="1"/>
</dbReference>
<dbReference type="EMBL" id="DNZF01000034">
    <property type="protein sequence ID" value="HBK52609.1"/>
    <property type="molecule type" value="Genomic_DNA"/>
</dbReference>
<keyword evidence="5" id="KW-0328">Glycosyltransferase</keyword>
<comment type="catalytic activity">
    <reaction evidence="7">
        <text>nicotinate beta-D-ribonucleotide + CO2 + diphosphate = quinolinate + 5-phospho-alpha-D-ribose 1-diphosphate + 2 H(+)</text>
        <dbReference type="Rhea" id="RHEA:12733"/>
        <dbReference type="ChEBI" id="CHEBI:15378"/>
        <dbReference type="ChEBI" id="CHEBI:16526"/>
        <dbReference type="ChEBI" id="CHEBI:29959"/>
        <dbReference type="ChEBI" id="CHEBI:33019"/>
        <dbReference type="ChEBI" id="CHEBI:57502"/>
        <dbReference type="ChEBI" id="CHEBI:58017"/>
        <dbReference type="EC" id="2.4.2.19"/>
    </reaction>
</comment>
<dbReference type="InterPro" id="IPR036068">
    <property type="entry name" value="Nicotinate_pribotase-like_C"/>
</dbReference>
<dbReference type="Gene3D" id="3.20.20.70">
    <property type="entry name" value="Aldolase class I"/>
    <property type="match status" value="1"/>
</dbReference>
<reference evidence="10 11" key="1">
    <citation type="journal article" date="2018" name="Nat. Biotechnol.">
        <title>A standardized bacterial taxonomy based on genome phylogeny substantially revises the tree of life.</title>
        <authorList>
            <person name="Parks D.H."/>
            <person name="Chuvochina M."/>
            <person name="Waite D.W."/>
            <person name="Rinke C."/>
            <person name="Skarshewski A."/>
            <person name="Chaumeil P.A."/>
            <person name="Hugenholtz P."/>
        </authorList>
    </citation>
    <scope>NUCLEOTIDE SEQUENCE [LARGE SCALE GENOMIC DNA]</scope>
    <source>
        <strain evidence="10">UBA10948</strain>
    </source>
</reference>
<dbReference type="InterPro" id="IPR027277">
    <property type="entry name" value="NadC/ModD"/>
</dbReference>
<evidence type="ECO:0000256" key="6">
    <source>
        <dbReference type="ARBA" id="ARBA00022679"/>
    </source>
</evidence>
<dbReference type="GO" id="GO:0034213">
    <property type="term" value="P:quinolinate catabolic process"/>
    <property type="evidence" value="ECO:0007669"/>
    <property type="project" value="TreeGrafter"/>
</dbReference>
<evidence type="ECO:0000313" key="11">
    <source>
        <dbReference type="Proteomes" id="UP000263273"/>
    </source>
</evidence>
<dbReference type="InterPro" id="IPR002638">
    <property type="entry name" value="Quinolinate_PRibosylTrfase_C"/>
</dbReference>
<proteinExistence type="inferred from homology"/>
<dbReference type="Pfam" id="PF01729">
    <property type="entry name" value="QRPTase_C"/>
    <property type="match status" value="1"/>
</dbReference>
<protein>
    <recommendedName>
        <fullName evidence="3">nicotinate-nucleotide diphosphorylase (carboxylating)</fullName>
        <ecNumber evidence="3">2.4.2.19</ecNumber>
    </recommendedName>
</protein>
<evidence type="ECO:0000256" key="7">
    <source>
        <dbReference type="ARBA" id="ARBA00047445"/>
    </source>
</evidence>
<evidence type="ECO:0000256" key="2">
    <source>
        <dbReference type="ARBA" id="ARBA00009400"/>
    </source>
</evidence>
<evidence type="ECO:0000256" key="3">
    <source>
        <dbReference type="ARBA" id="ARBA00011944"/>
    </source>
</evidence>
<evidence type="ECO:0000259" key="9">
    <source>
        <dbReference type="Pfam" id="PF02749"/>
    </source>
</evidence>
<dbReference type="STRING" id="378794.GCA_001570625_00255"/>
<sequence>MNDWMVKEIIKRALVEDLGNGDITTRNLIAETQEGQGLFLAKASGIVAGLEVSAAVFSCLEPAARFTAFNHDGDEIKPGDRIARVEGKMSTLLSGERVALNFLQRLSGIASKTRNMVGSIKYQHAVLVDTRKTTPGLRLLEKYAVRVGGAKNHRFGLYDGVMIKDNHI</sequence>
<gene>
    <name evidence="10" type="ORF">DDZ44_01540</name>
</gene>
<accession>A0A354YTU1</accession>
<dbReference type="SUPFAM" id="SSF54675">
    <property type="entry name" value="Nicotinate/Quinolinate PRTase N-terminal domain-like"/>
    <property type="match status" value="1"/>
</dbReference>
<dbReference type="InterPro" id="IPR022412">
    <property type="entry name" value="Quinolinate_PRibosylTrfase_N"/>
</dbReference>
<feature type="domain" description="Quinolinate phosphoribosyl transferase N-terminal" evidence="9">
    <location>
        <begin position="22"/>
        <end position="107"/>
    </location>
</feature>
<comment type="caution">
    <text evidence="10">The sequence shown here is derived from an EMBL/GenBank/DDBJ whole genome shotgun (WGS) entry which is preliminary data.</text>
</comment>
<feature type="domain" description="Quinolinate phosphoribosyl transferase C-terminal" evidence="8">
    <location>
        <begin position="109"/>
        <end position="168"/>
    </location>
</feature>
<dbReference type="Proteomes" id="UP000263273">
    <property type="component" value="Unassembled WGS sequence"/>
</dbReference>
<evidence type="ECO:0000313" key="10">
    <source>
        <dbReference type="EMBL" id="HBK52609.1"/>
    </source>
</evidence>